<evidence type="ECO:0000313" key="4">
    <source>
        <dbReference type="Proteomes" id="UP001057998"/>
    </source>
</evidence>
<keyword evidence="4" id="KW-1185">Reference proteome</keyword>
<evidence type="ECO:0000256" key="2">
    <source>
        <dbReference type="SAM" id="Phobius"/>
    </source>
</evidence>
<evidence type="ECO:0000313" key="3">
    <source>
        <dbReference type="EMBL" id="UTV26586.1"/>
    </source>
</evidence>
<dbReference type="Proteomes" id="UP001057998">
    <property type="component" value="Chromosome 1"/>
</dbReference>
<organism evidence="3 4">
    <name type="scientific">Photobacterium atrarenae</name>
    <dbReference type="NCBI Taxonomy" id="865757"/>
    <lineage>
        <taxon>Bacteria</taxon>
        <taxon>Pseudomonadati</taxon>
        <taxon>Pseudomonadota</taxon>
        <taxon>Gammaproteobacteria</taxon>
        <taxon>Vibrionales</taxon>
        <taxon>Vibrionaceae</taxon>
        <taxon>Photobacterium</taxon>
    </lineage>
</organism>
<proteinExistence type="predicted"/>
<protein>
    <submittedName>
        <fullName evidence="3">Uncharacterized protein</fullName>
    </submittedName>
</protein>
<name>A0ABY5GBL9_9GAMM</name>
<dbReference type="EMBL" id="CP101508">
    <property type="protein sequence ID" value="UTV26586.1"/>
    <property type="molecule type" value="Genomic_DNA"/>
</dbReference>
<reference evidence="3" key="1">
    <citation type="submission" date="2022-07" db="EMBL/GenBank/DDBJ databases">
        <title>Genome sequencing of Photobacterium atrarenae GJH2-4.</title>
        <authorList>
            <person name="Park S.-J."/>
        </authorList>
    </citation>
    <scope>NUCLEOTIDE SEQUENCE</scope>
    <source>
        <strain evidence="3">GJH2-4</strain>
    </source>
</reference>
<evidence type="ECO:0000256" key="1">
    <source>
        <dbReference type="SAM" id="MobiDB-lite"/>
    </source>
</evidence>
<sequence>MAESVGKKQHRLLLVYSQTVGLDKIFTLLMRLVSLVFMRNVSNIVMRELTVGTIRSLLSREGISSGENDEGTYDVVASSEYDDKHPV</sequence>
<accession>A0ABY5GBL9</accession>
<feature type="transmembrane region" description="Helical" evidence="2">
    <location>
        <begin position="20"/>
        <end position="38"/>
    </location>
</feature>
<keyword evidence="2" id="KW-1133">Transmembrane helix</keyword>
<dbReference type="RefSeq" id="WP_255387796.1">
    <property type="nucleotide sequence ID" value="NZ_CP101508.1"/>
</dbReference>
<keyword evidence="2" id="KW-0812">Transmembrane</keyword>
<gene>
    <name evidence="3" type="ORF">NNL38_09415</name>
</gene>
<feature type="region of interest" description="Disordered" evidence="1">
    <location>
        <begin position="63"/>
        <end position="87"/>
    </location>
</feature>
<keyword evidence="2" id="KW-0472">Membrane</keyword>